<dbReference type="GO" id="GO:0050650">
    <property type="term" value="P:chondroitin sulfate proteoglycan biosynthetic process"/>
    <property type="evidence" value="ECO:0007669"/>
    <property type="project" value="TreeGrafter"/>
</dbReference>
<evidence type="ECO:0000256" key="7">
    <source>
        <dbReference type="ARBA" id="ARBA00022824"/>
    </source>
</evidence>
<sequence>MNINYIILAHKNPIQVKRLVYRLNEEWVSFYIHIDVNFNIDDYKSELDQVNNVTFLEGEEREKGTWGDIGIVRATINAMKLIKNNNRNGYTVLLSGQDYPLQGNLNILNFLKNNPEFGYINLFSLPHQGWHMEGLNRINRYKINKSERRGHFLQLTSIFEEDFYSLKTFGHLNFLRKAGKFKKAKLIFKKRRFPKYLKPYGGGQWWALPFGMLEYILAFLDQYPNYLNYHVYTLLPDEIFFHSILGSSKFSDKIQPAITFVNWEREQGPLPVTFTKSDFSELINQSNKKLFARKFDIDLDQEILDLIDENLQS</sequence>
<keyword evidence="3 15" id="KW-0328">Glycosyltransferase</keyword>
<evidence type="ECO:0000256" key="9">
    <source>
        <dbReference type="ARBA" id="ARBA00022989"/>
    </source>
</evidence>
<evidence type="ECO:0000256" key="14">
    <source>
        <dbReference type="ARBA" id="ARBA00042865"/>
    </source>
</evidence>
<keyword evidence="6" id="KW-0479">Metal-binding</keyword>
<evidence type="ECO:0000313" key="16">
    <source>
        <dbReference type="Proteomes" id="UP000321954"/>
    </source>
</evidence>
<keyword evidence="4 15" id="KW-0808">Transferase</keyword>
<dbReference type="GO" id="GO:0046872">
    <property type="term" value="F:metal ion binding"/>
    <property type="evidence" value="ECO:0007669"/>
    <property type="project" value="UniProtKB-KW"/>
</dbReference>
<evidence type="ECO:0000256" key="13">
    <source>
        <dbReference type="ARBA" id="ARBA00023180"/>
    </source>
</evidence>
<evidence type="ECO:0000256" key="1">
    <source>
        <dbReference type="ARBA" id="ARBA00004323"/>
    </source>
</evidence>
<keyword evidence="10" id="KW-0333">Golgi apparatus</keyword>
<comment type="subcellular location">
    <subcellularLocation>
        <location evidence="2">Endoplasmic reticulum membrane</location>
        <topology evidence="2">Single-pass type II membrane protein</topology>
    </subcellularLocation>
    <subcellularLocation>
        <location evidence="1">Golgi apparatus membrane</location>
        <topology evidence="1">Single-pass type II membrane protein</topology>
    </subcellularLocation>
</comment>
<dbReference type="PANTHER" id="PTHR46025">
    <property type="entry name" value="XYLOSYLTRANSFERASE OXT"/>
    <property type="match status" value="1"/>
</dbReference>
<dbReference type="GO" id="GO:0015012">
    <property type="term" value="P:heparan sulfate proteoglycan biosynthetic process"/>
    <property type="evidence" value="ECO:0007669"/>
    <property type="project" value="TreeGrafter"/>
</dbReference>
<keyword evidence="16" id="KW-1185">Reference proteome</keyword>
<evidence type="ECO:0000313" key="15">
    <source>
        <dbReference type="EMBL" id="QED37762.1"/>
    </source>
</evidence>
<evidence type="ECO:0000256" key="12">
    <source>
        <dbReference type="ARBA" id="ARBA00023157"/>
    </source>
</evidence>
<evidence type="ECO:0000256" key="4">
    <source>
        <dbReference type="ARBA" id="ARBA00022679"/>
    </source>
</evidence>
<dbReference type="Proteomes" id="UP000321954">
    <property type="component" value="Chromosome"/>
</dbReference>
<evidence type="ECO:0000256" key="3">
    <source>
        <dbReference type="ARBA" id="ARBA00022676"/>
    </source>
</evidence>
<evidence type="ECO:0000256" key="6">
    <source>
        <dbReference type="ARBA" id="ARBA00022723"/>
    </source>
</evidence>
<accession>A0A5B8YIJ9</accession>
<keyword evidence="5" id="KW-0812">Transmembrane</keyword>
<organism evidence="15 16">
    <name type="scientific">Antarcticibacterium arcticum</name>
    <dbReference type="NCBI Taxonomy" id="2585771"/>
    <lineage>
        <taxon>Bacteria</taxon>
        <taxon>Pseudomonadati</taxon>
        <taxon>Bacteroidota</taxon>
        <taxon>Flavobacteriia</taxon>
        <taxon>Flavobacteriales</taxon>
        <taxon>Flavobacteriaceae</taxon>
        <taxon>Antarcticibacterium</taxon>
    </lineage>
</organism>
<evidence type="ECO:0000256" key="10">
    <source>
        <dbReference type="ARBA" id="ARBA00023034"/>
    </source>
</evidence>
<evidence type="ECO:0000256" key="5">
    <source>
        <dbReference type="ARBA" id="ARBA00022692"/>
    </source>
</evidence>
<dbReference type="Pfam" id="PF02485">
    <property type="entry name" value="Branch"/>
    <property type="match status" value="1"/>
</dbReference>
<proteinExistence type="predicted"/>
<name>A0A5B8YIJ9_9FLAO</name>
<dbReference type="GO" id="GO:0016020">
    <property type="term" value="C:membrane"/>
    <property type="evidence" value="ECO:0007669"/>
    <property type="project" value="InterPro"/>
</dbReference>
<dbReference type="InterPro" id="IPR043538">
    <property type="entry name" value="XYLT"/>
</dbReference>
<dbReference type="InterPro" id="IPR003406">
    <property type="entry name" value="Glyco_trans_14"/>
</dbReference>
<dbReference type="EMBL" id="CP042476">
    <property type="protein sequence ID" value="QED37762.1"/>
    <property type="molecule type" value="Genomic_DNA"/>
</dbReference>
<keyword evidence="7" id="KW-0256">Endoplasmic reticulum</keyword>
<dbReference type="OrthoDB" id="7943907at2"/>
<dbReference type="PANTHER" id="PTHR46025:SF3">
    <property type="entry name" value="XYLOSYLTRANSFERASE OXT"/>
    <property type="match status" value="1"/>
</dbReference>
<protein>
    <recommendedName>
        <fullName evidence="14">Peptide O-xylosyltransferase</fullName>
    </recommendedName>
</protein>
<dbReference type="KEGG" id="anp:FK178_08510"/>
<evidence type="ECO:0000256" key="8">
    <source>
        <dbReference type="ARBA" id="ARBA00022968"/>
    </source>
</evidence>
<keyword evidence="8" id="KW-0735">Signal-anchor</keyword>
<keyword evidence="12" id="KW-1015">Disulfide bond</keyword>
<keyword evidence="9" id="KW-1133">Transmembrane helix</keyword>
<reference evidence="15 16" key="1">
    <citation type="submission" date="2019-08" db="EMBL/GenBank/DDBJ databases">
        <title>Antarcticibacterium arcticum sp. nov., a bacterium isolated from marine sediment of the Canadian Beaufort Sea.</title>
        <authorList>
            <person name="Lee Y.M."/>
            <person name="Baek K."/>
            <person name="Lee D.-H."/>
            <person name="Shin S.C."/>
            <person name="Jin Y.K."/>
            <person name="Park Y."/>
        </authorList>
    </citation>
    <scope>NUCLEOTIDE SEQUENCE [LARGE SCALE GENOMIC DNA]</scope>
    <source>
        <strain evidence="15 16">PAMC 28998</strain>
    </source>
</reference>
<dbReference type="AlphaFoldDB" id="A0A5B8YIJ9"/>
<keyword evidence="11" id="KW-0472">Membrane</keyword>
<gene>
    <name evidence="15" type="ORF">FK178_08510</name>
</gene>
<evidence type="ECO:0000256" key="2">
    <source>
        <dbReference type="ARBA" id="ARBA00004648"/>
    </source>
</evidence>
<dbReference type="GO" id="GO:0030158">
    <property type="term" value="F:protein xylosyltransferase activity"/>
    <property type="evidence" value="ECO:0007669"/>
    <property type="project" value="InterPro"/>
</dbReference>
<keyword evidence="13" id="KW-0325">Glycoprotein</keyword>
<dbReference type="RefSeq" id="WP_146833533.1">
    <property type="nucleotide sequence ID" value="NZ_CP042476.1"/>
</dbReference>
<evidence type="ECO:0000256" key="11">
    <source>
        <dbReference type="ARBA" id="ARBA00023136"/>
    </source>
</evidence>